<proteinExistence type="predicted"/>
<reference evidence="1 2" key="1">
    <citation type="submission" date="2019-03" db="EMBL/GenBank/DDBJ databases">
        <title>The genome sequence of Candidatus Serratia symbiotica strain IS.</title>
        <authorList>
            <person name="Nikoh N."/>
            <person name="Koga R."/>
            <person name="Oshima K."/>
            <person name="Hattori M."/>
            <person name="Fukatsu T."/>
        </authorList>
    </citation>
    <scope>NUCLEOTIDE SEQUENCE [LARGE SCALE GENOMIC DNA]</scope>
    <source>
        <strain evidence="1 2">IS</strain>
    </source>
</reference>
<dbReference type="EMBL" id="AP019531">
    <property type="protein sequence ID" value="BBI91425.1"/>
    <property type="molecule type" value="Genomic_DNA"/>
</dbReference>
<organism evidence="1 2">
    <name type="scientific">Serratia symbiotica</name>
    <dbReference type="NCBI Taxonomy" id="138074"/>
    <lineage>
        <taxon>Bacteria</taxon>
        <taxon>Pseudomonadati</taxon>
        <taxon>Pseudomonadota</taxon>
        <taxon>Gammaproteobacteria</taxon>
        <taxon>Enterobacterales</taxon>
        <taxon>Yersiniaceae</taxon>
        <taxon>Serratia</taxon>
    </lineage>
</organism>
<gene>
    <name evidence="1" type="ORF">SSYIS1_06240</name>
</gene>
<sequence length="54" mass="6198">MPAVMLVLLVFAGVYFFVWLREMEDLNSVLSVYHSLSKAVSSWYSYIPVAILLE</sequence>
<evidence type="ECO:0000313" key="2">
    <source>
        <dbReference type="Proteomes" id="UP000324392"/>
    </source>
</evidence>
<dbReference type="AlphaFoldDB" id="A0A455VN65"/>
<protein>
    <submittedName>
        <fullName evidence="1">Uncharacterized protein</fullName>
    </submittedName>
</protein>
<dbReference type="Proteomes" id="UP000324392">
    <property type="component" value="Chromosome"/>
</dbReference>
<evidence type="ECO:0000313" key="1">
    <source>
        <dbReference type="EMBL" id="BBI91425.1"/>
    </source>
</evidence>
<name>A0A455VN65_9GAMM</name>
<accession>A0A455VN65</accession>